<evidence type="ECO:0000256" key="1">
    <source>
        <dbReference type="ARBA" id="ARBA00004141"/>
    </source>
</evidence>
<proteinExistence type="inferred from homology"/>
<keyword evidence="4" id="KW-0472">Membrane</keyword>
<feature type="transmembrane region" description="Helical" evidence="4">
    <location>
        <begin position="411"/>
        <end position="431"/>
    </location>
</feature>
<dbReference type="SUPFAM" id="SSF103473">
    <property type="entry name" value="MFS general substrate transporter"/>
    <property type="match status" value="1"/>
</dbReference>
<feature type="transmembrane region" description="Helical" evidence="4">
    <location>
        <begin position="115"/>
        <end position="133"/>
    </location>
</feature>
<comment type="caution">
    <text evidence="6">The sequence shown here is derived from an EMBL/GenBank/DDBJ whole genome shotgun (WGS) entry which is preliminary data.</text>
</comment>
<sequence>MGLQKSHSNSDSMVKGEVPVSEKSGTNAQELDPSSYAPPDGGINAWLTVLGATLVSFGTFGFVNGFGGFSDFYNTEYLSNYSATLISMIGALQVFLLYIFAGFAGAVFDAIGPRFLIPTSGIVVTFSLFMLSITKPQHIYQQFLSQAVLLSLGATFAFFPCIALIPHWFSSKMAYALGFLTAGASVGGIVFPIMMSKVIPIIGFGWTVRIFAFMVLFCYIVGTLTIKARRPTKPFPPFSRLFDFTAFKDPCYIFLALGAWFSVFAVLNPFFYVGLSGTVANPGSSLNGYYLAILCATSIFGRVLPGIIADRFGRFNIICASTLGCTILILALWYTSFDEPNLIAFSALYGFISGPFFSLLPSCIATISPIDRVGARIGGTYAFMAPATLIGTPLGGLFIRTRNEENFKHLILFSGIMAAIGTMLMFTSRLVRDRRIFAIV</sequence>
<feature type="compositionally biased region" description="Polar residues" evidence="3">
    <location>
        <begin position="1"/>
        <end position="12"/>
    </location>
</feature>
<feature type="transmembrane region" description="Helical" evidence="4">
    <location>
        <begin position="287"/>
        <end position="308"/>
    </location>
</feature>
<feature type="transmembrane region" description="Helical" evidence="4">
    <location>
        <begin position="379"/>
        <end position="399"/>
    </location>
</feature>
<dbReference type="PANTHER" id="PTHR11360:SF177">
    <property type="entry name" value="RIBOFLAVIN TRANSPORTER MCH5"/>
    <property type="match status" value="1"/>
</dbReference>
<evidence type="ECO:0000313" key="7">
    <source>
        <dbReference type="Proteomes" id="UP001498398"/>
    </source>
</evidence>
<dbReference type="PANTHER" id="PTHR11360">
    <property type="entry name" value="MONOCARBOXYLATE TRANSPORTER"/>
    <property type="match status" value="1"/>
</dbReference>
<feature type="region of interest" description="Disordered" evidence="3">
    <location>
        <begin position="1"/>
        <end position="36"/>
    </location>
</feature>
<dbReference type="Gene3D" id="1.20.1250.20">
    <property type="entry name" value="MFS general substrate transporter like domains"/>
    <property type="match status" value="2"/>
</dbReference>
<evidence type="ECO:0000259" key="5">
    <source>
        <dbReference type="PROSITE" id="PS50850"/>
    </source>
</evidence>
<keyword evidence="4" id="KW-0812">Transmembrane</keyword>
<dbReference type="EMBL" id="JBANRG010000052">
    <property type="protein sequence ID" value="KAK7444015.1"/>
    <property type="molecule type" value="Genomic_DNA"/>
</dbReference>
<feature type="transmembrane region" description="Helical" evidence="4">
    <location>
        <begin position="174"/>
        <end position="195"/>
    </location>
</feature>
<dbReference type="InterPro" id="IPR036259">
    <property type="entry name" value="MFS_trans_sf"/>
</dbReference>
<dbReference type="InterPro" id="IPR050327">
    <property type="entry name" value="Proton-linked_MCT"/>
</dbReference>
<keyword evidence="4" id="KW-1133">Transmembrane helix</keyword>
<feature type="transmembrane region" description="Helical" evidence="4">
    <location>
        <begin position="43"/>
        <end position="63"/>
    </location>
</feature>
<feature type="transmembrane region" description="Helical" evidence="4">
    <location>
        <begin position="83"/>
        <end position="108"/>
    </location>
</feature>
<evidence type="ECO:0000313" key="6">
    <source>
        <dbReference type="EMBL" id="KAK7444015.1"/>
    </source>
</evidence>
<feature type="transmembrane region" description="Helical" evidence="4">
    <location>
        <begin position="139"/>
        <end position="162"/>
    </location>
</feature>
<keyword evidence="7" id="KW-1185">Reference proteome</keyword>
<evidence type="ECO:0000256" key="3">
    <source>
        <dbReference type="SAM" id="MobiDB-lite"/>
    </source>
</evidence>
<organism evidence="6 7">
    <name type="scientific">Marasmiellus scandens</name>
    <dbReference type="NCBI Taxonomy" id="2682957"/>
    <lineage>
        <taxon>Eukaryota</taxon>
        <taxon>Fungi</taxon>
        <taxon>Dikarya</taxon>
        <taxon>Basidiomycota</taxon>
        <taxon>Agaricomycotina</taxon>
        <taxon>Agaricomycetes</taxon>
        <taxon>Agaricomycetidae</taxon>
        <taxon>Agaricales</taxon>
        <taxon>Marasmiineae</taxon>
        <taxon>Omphalotaceae</taxon>
        <taxon>Marasmiellus</taxon>
    </lineage>
</organism>
<feature type="transmembrane region" description="Helical" evidence="4">
    <location>
        <begin position="201"/>
        <end position="226"/>
    </location>
</feature>
<feature type="transmembrane region" description="Helical" evidence="4">
    <location>
        <begin position="252"/>
        <end position="275"/>
    </location>
</feature>
<comment type="subcellular location">
    <subcellularLocation>
        <location evidence="1">Membrane</location>
        <topology evidence="1">Multi-pass membrane protein</topology>
    </subcellularLocation>
</comment>
<gene>
    <name evidence="6" type="ORF">VKT23_015411</name>
</gene>
<dbReference type="InterPro" id="IPR020846">
    <property type="entry name" value="MFS_dom"/>
</dbReference>
<evidence type="ECO:0000256" key="2">
    <source>
        <dbReference type="ARBA" id="ARBA00006727"/>
    </source>
</evidence>
<evidence type="ECO:0000256" key="4">
    <source>
        <dbReference type="SAM" id="Phobius"/>
    </source>
</evidence>
<dbReference type="InterPro" id="IPR011701">
    <property type="entry name" value="MFS"/>
</dbReference>
<dbReference type="Pfam" id="PF07690">
    <property type="entry name" value="MFS_1"/>
    <property type="match status" value="1"/>
</dbReference>
<dbReference type="PROSITE" id="PS50850">
    <property type="entry name" value="MFS"/>
    <property type="match status" value="1"/>
</dbReference>
<feature type="transmembrane region" description="Helical" evidence="4">
    <location>
        <begin position="315"/>
        <end position="336"/>
    </location>
</feature>
<protein>
    <recommendedName>
        <fullName evidence="5">Major facilitator superfamily (MFS) profile domain-containing protein</fullName>
    </recommendedName>
</protein>
<feature type="transmembrane region" description="Helical" evidence="4">
    <location>
        <begin position="342"/>
        <end position="367"/>
    </location>
</feature>
<dbReference type="Proteomes" id="UP001498398">
    <property type="component" value="Unassembled WGS sequence"/>
</dbReference>
<feature type="domain" description="Major facilitator superfamily (MFS) profile" evidence="5">
    <location>
        <begin position="198"/>
        <end position="440"/>
    </location>
</feature>
<reference evidence="6 7" key="1">
    <citation type="submission" date="2024-01" db="EMBL/GenBank/DDBJ databases">
        <title>A draft genome for the cacao thread blight pathogen Marasmiellus scandens.</title>
        <authorList>
            <person name="Baruah I.K."/>
            <person name="Leung J."/>
            <person name="Bukari Y."/>
            <person name="Amoako-Attah I."/>
            <person name="Meinhardt L.W."/>
            <person name="Bailey B.A."/>
            <person name="Cohen S.P."/>
        </authorList>
    </citation>
    <scope>NUCLEOTIDE SEQUENCE [LARGE SCALE GENOMIC DNA]</scope>
    <source>
        <strain evidence="6 7">GH-19</strain>
    </source>
</reference>
<name>A0ABR1J0E0_9AGAR</name>
<comment type="similarity">
    <text evidence="2">Belongs to the major facilitator superfamily. Monocarboxylate porter (TC 2.A.1.13) family.</text>
</comment>
<accession>A0ABR1J0E0</accession>